<sequence>MKLNPGEQVVWREFPMSVYRRNVTIALTVIGVLFLFSGFFYGLGIFLIALALVMYSLTRSASQYLVTNERAMLLRFGKATKEVPLNTPNLLVSTVNQQFISSKVGGNHVVQDVIFLQNGMELLRFKKVHKGEELIAILHSMGFT</sequence>
<protein>
    <submittedName>
        <fullName evidence="2">Uncharacterized protein</fullName>
    </submittedName>
</protein>
<gene>
    <name evidence="2" type="ORF">IC006_0989</name>
    <name evidence="3" type="ORF">IC007_0961</name>
</gene>
<feature type="transmembrane region" description="Helical" evidence="1">
    <location>
        <begin position="25"/>
        <end position="55"/>
    </location>
</feature>
<keyword evidence="1" id="KW-1133">Transmembrane helix</keyword>
<proteinExistence type="predicted"/>
<accession>A0A510DU52</accession>
<dbReference type="Proteomes" id="UP000325030">
    <property type="component" value="Chromosome"/>
</dbReference>
<evidence type="ECO:0000313" key="4">
    <source>
        <dbReference type="Proteomes" id="UP000322983"/>
    </source>
</evidence>
<evidence type="ECO:0000256" key="1">
    <source>
        <dbReference type="SAM" id="Phobius"/>
    </source>
</evidence>
<dbReference type="AlphaFoldDB" id="A0A510DU52"/>
<dbReference type="EMBL" id="AP018929">
    <property type="protein sequence ID" value="BBG23699.1"/>
    <property type="molecule type" value="Genomic_DNA"/>
</dbReference>
<accession>A0A510E1T1</accession>
<keyword evidence="1" id="KW-0472">Membrane</keyword>
<dbReference type="EMBL" id="AP018930">
    <property type="protein sequence ID" value="BBG26451.1"/>
    <property type="molecule type" value="Genomic_DNA"/>
</dbReference>
<organism evidence="2 4">
    <name type="scientific">Sulfuracidifex tepidarius</name>
    <dbReference type="NCBI Taxonomy" id="1294262"/>
    <lineage>
        <taxon>Archaea</taxon>
        <taxon>Thermoproteota</taxon>
        <taxon>Thermoprotei</taxon>
        <taxon>Sulfolobales</taxon>
        <taxon>Sulfolobaceae</taxon>
        <taxon>Sulfuracidifex</taxon>
    </lineage>
</organism>
<dbReference type="Proteomes" id="UP000322983">
    <property type="component" value="Chromosome"/>
</dbReference>
<evidence type="ECO:0000313" key="5">
    <source>
        <dbReference type="Proteomes" id="UP000325030"/>
    </source>
</evidence>
<dbReference type="KEGG" id="step:IC006_0989"/>
<dbReference type="RefSeq" id="WP_054846831.1">
    <property type="nucleotide sequence ID" value="NZ_AP018929.1"/>
</dbReference>
<dbReference type="GeneID" id="41717330"/>
<keyword evidence="1" id="KW-0812">Transmembrane</keyword>
<name>A0A510DU52_9CREN</name>
<reference evidence="2 4" key="2">
    <citation type="journal article" date="2020" name="Int. J. Syst. Evol. Microbiol.">
        <title>Sulfuracidifex tepidarius gen. nov., sp. nov. and transfer of Sulfolobus metallicus Huber and Stetter 1992 to the genus Sulfuracidifex as Sulfuracidifex metallicus comb. nov.</title>
        <authorList>
            <person name="Itoh T."/>
            <person name="Miura T."/>
            <person name="Sakai H.D."/>
            <person name="Kato S."/>
            <person name="Ohkuma M."/>
            <person name="Takashina T."/>
        </authorList>
    </citation>
    <scope>NUCLEOTIDE SEQUENCE [LARGE SCALE GENOMIC DNA]</scope>
    <source>
        <strain evidence="2 4">IC-006</strain>
        <strain evidence="3">IC-007</strain>
    </source>
</reference>
<evidence type="ECO:0000313" key="3">
    <source>
        <dbReference type="EMBL" id="BBG26451.1"/>
    </source>
</evidence>
<evidence type="ECO:0000313" key="2">
    <source>
        <dbReference type="EMBL" id="BBG23699.1"/>
    </source>
</evidence>
<keyword evidence="4" id="KW-1185">Reference proteome</keyword>
<reference evidence="5" key="1">
    <citation type="submission" date="2018-09" db="EMBL/GenBank/DDBJ databases">
        <title>Complete Genome Sequencing of Sulfolobus sp. JCM 16834.</title>
        <authorList>
            <person name="Kato S."/>
            <person name="Itoh T."/>
            <person name="Ohkuma M."/>
        </authorList>
    </citation>
    <scope>NUCLEOTIDE SEQUENCE [LARGE SCALE GENOMIC DNA]</scope>
    <source>
        <strain evidence="5">IC-007</strain>
    </source>
</reference>
<dbReference type="OrthoDB" id="42274at2157"/>